<keyword evidence="2" id="KW-1185">Reference proteome</keyword>
<evidence type="ECO:0000313" key="1">
    <source>
        <dbReference type="EMBL" id="GGH00101.1"/>
    </source>
</evidence>
<dbReference type="Proteomes" id="UP000660862">
    <property type="component" value="Unassembled WGS sequence"/>
</dbReference>
<accession>A0A917MDU3</accession>
<gene>
    <name evidence="1" type="ORF">GCM10007415_40010</name>
</gene>
<proteinExistence type="predicted"/>
<name>A0A917MDU3_9SPHI</name>
<reference evidence="1" key="1">
    <citation type="journal article" date="2014" name="Int. J. Syst. Evol. Microbiol.">
        <title>Complete genome sequence of Corynebacterium casei LMG S-19264T (=DSM 44701T), isolated from a smear-ripened cheese.</title>
        <authorList>
            <consortium name="US DOE Joint Genome Institute (JGI-PGF)"/>
            <person name="Walter F."/>
            <person name="Albersmeier A."/>
            <person name="Kalinowski J."/>
            <person name="Ruckert C."/>
        </authorList>
    </citation>
    <scope>NUCLEOTIDE SEQUENCE</scope>
    <source>
        <strain evidence="1">CGMCC 1.12195</strain>
    </source>
</reference>
<evidence type="ECO:0000313" key="2">
    <source>
        <dbReference type="Proteomes" id="UP000660862"/>
    </source>
</evidence>
<comment type="caution">
    <text evidence="1">The sequence shown here is derived from an EMBL/GenBank/DDBJ whole genome shotgun (WGS) entry which is preliminary data.</text>
</comment>
<dbReference type="EMBL" id="BMER01000005">
    <property type="protein sequence ID" value="GGH00101.1"/>
    <property type="molecule type" value="Genomic_DNA"/>
</dbReference>
<reference evidence="1" key="2">
    <citation type="submission" date="2020-09" db="EMBL/GenBank/DDBJ databases">
        <authorList>
            <person name="Sun Q."/>
            <person name="Zhou Y."/>
        </authorList>
    </citation>
    <scope>NUCLEOTIDE SEQUENCE</scope>
    <source>
        <strain evidence="1">CGMCC 1.12195</strain>
    </source>
</reference>
<organism evidence="1 2">
    <name type="scientific">Parapedobacter pyrenivorans</name>
    <dbReference type="NCBI Taxonomy" id="1305674"/>
    <lineage>
        <taxon>Bacteria</taxon>
        <taxon>Pseudomonadati</taxon>
        <taxon>Bacteroidota</taxon>
        <taxon>Sphingobacteriia</taxon>
        <taxon>Sphingobacteriales</taxon>
        <taxon>Sphingobacteriaceae</taxon>
        <taxon>Parapedobacter</taxon>
    </lineage>
</organism>
<dbReference type="AlphaFoldDB" id="A0A917MDU3"/>
<dbReference type="RefSeq" id="WP_188507875.1">
    <property type="nucleotide sequence ID" value="NZ_BMER01000005.1"/>
</dbReference>
<sequence>MNETNPIVTSNITPGMIGHYRQLLSLRHENTDWLRGYSGFGYQLRAFTASHLFIIRFDHGYREGSTAYLSVVNGVAEWRYADLDCGYARCPVVVDPEAIRQLDEVFLRYYRQNRLPDVLSDDGQHLSERLAWLNEHFFSTGEVVDSTIVQDEDMIGELFCWDGVWEFLKYLSFNLGHYQRRFKLAWVALHNYPERLLKIRFGRHVRFVDVGMGGSLYLHLLLCLNEIFWPYFEIRRYRNGNTGPGGVLPILSVYDWNRLEQMHGCEAMDSKFERITPKTELFIPTDGKGEFIRPYNELLGL</sequence>
<protein>
    <submittedName>
        <fullName evidence="1">Uncharacterized protein</fullName>
    </submittedName>
</protein>